<name>A0A194AJF1_9BACT</name>
<dbReference type="SUPFAM" id="SSF52499">
    <property type="entry name" value="Isochorismatase-like hydrolases"/>
    <property type="match status" value="1"/>
</dbReference>
<dbReference type="Proteomes" id="UP000095200">
    <property type="component" value="Unassembled WGS sequence"/>
</dbReference>
<reference evidence="3" key="1">
    <citation type="submission" date="2016-06" db="EMBL/GenBank/DDBJ databases">
        <title>Draft genome sequence of Desulfoplanes formicivorans strain Pf12B.</title>
        <authorList>
            <person name="Watanabe M."/>
            <person name="Kojima H."/>
            <person name="Fukui M."/>
        </authorList>
    </citation>
    <scope>NUCLEOTIDE SEQUENCE [LARGE SCALE GENOMIC DNA]</scope>
    <source>
        <strain evidence="3">Pf12B</strain>
    </source>
</reference>
<dbReference type="Pfam" id="PF00857">
    <property type="entry name" value="Isochorismatase"/>
    <property type="match status" value="1"/>
</dbReference>
<gene>
    <name evidence="2" type="ORF">DPF_1591</name>
</gene>
<dbReference type="CDD" id="cd00431">
    <property type="entry name" value="cysteine_hydrolases"/>
    <property type="match status" value="1"/>
</dbReference>
<dbReference type="STRING" id="1592317.DPF_1591"/>
<dbReference type="AlphaFoldDB" id="A0A194AJF1"/>
<dbReference type="EMBL" id="BDFE01000015">
    <property type="protein sequence ID" value="GAU08874.1"/>
    <property type="molecule type" value="Genomic_DNA"/>
</dbReference>
<evidence type="ECO:0000259" key="1">
    <source>
        <dbReference type="Pfam" id="PF00857"/>
    </source>
</evidence>
<proteinExistence type="predicted"/>
<dbReference type="OrthoDB" id="9791276at2"/>
<evidence type="ECO:0000313" key="3">
    <source>
        <dbReference type="Proteomes" id="UP000095200"/>
    </source>
</evidence>
<dbReference type="InterPro" id="IPR036380">
    <property type="entry name" value="Isochorismatase-like_sf"/>
</dbReference>
<accession>A0A194AJF1</accession>
<dbReference type="RefSeq" id="WP_069858721.1">
    <property type="nucleotide sequence ID" value="NZ_BDFE01000015.1"/>
</dbReference>
<organism evidence="2 3">
    <name type="scientific">Desulfoplanes formicivorans</name>
    <dbReference type="NCBI Taxonomy" id="1592317"/>
    <lineage>
        <taxon>Bacteria</taxon>
        <taxon>Pseudomonadati</taxon>
        <taxon>Thermodesulfobacteriota</taxon>
        <taxon>Desulfovibrionia</taxon>
        <taxon>Desulfovibrionales</taxon>
        <taxon>Desulfoplanaceae</taxon>
        <taxon>Desulfoplanes</taxon>
    </lineage>
</organism>
<dbReference type="Gene3D" id="3.40.50.850">
    <property type="entry name" value="Isochorismatase-like"/>
    <property type="match status" value="1"/>
</dbReference>
<protein>
    <submittedName>
        <fullName evidence="2">Isochorismatase</fullName>
    </submittedName>
</protein>
<evidence type="ECO:0000313" key="2">
    <source>
        <dbReference type="EMBL" id="GAU08874.1"/>
    </source>
</evidence>
<comment type="caution">
    <text evidence="2">The sequence shown here is derived from an EMBL/GenBank/DDBJ whole genome shotgun (WGS) entry which is preliminary data.</text>
</comment>
<dbReference type="PANTHER" id="PTHR47044">
    <property type="entry name" value="OS02G0276400 PROTEIN"/>
    <property type="match status" value="1"/>
</dbReference>
<feature type="domain" description="Isochorismatase-like" evidence="1">
    <location>
        <begin position="7"/>
        <end position="185"/>
    </location>
</feature>
<keyword evidence="3" id="KW-1185">Reference proteome</keyword>
<dbReference type="InterPro" id="IPR000868">
    <property type="entry name" value="Isochorismatase-like_dom"/>
</dbReference>
<sequence>MRATSMALLIIDMQNDFVLPKGVLHVAGAQATIPVIQRILHVFRQTGRPVFHITREYRPDGSDVENMRRKKFLEERPFVVPGTWGWQIAEQLTPLPGEYRIIKNRFSAFMFTELDLMLRRLGLAHLVITGTQLPNCVRATVFDALSLDYEVTLITDGCSAQTPEIAAANIRDMAHVGVQCMDSKQFLNGL</sequence>